<keyword evidence="2" id="KW-0540">Nuclease</keyword>
<dbReference type="EMBL" id="KT279576">
    <property type="protein sequence ID" value="AKY02911.1"/>
    <property type="molecule type" value="Genomic_DNA"/>
</dbReference>
<dbReference type="Gene3D" id="1.10.30.50">
    <property type="match status" value="1"/>
</dbReference>
<gene>
    <name evidence="2" type="ORF">PHATNISS_101</name>
</gene>
<dbReference type="GO" id="GO:0004519">
    <property type="term" value="F:endonuclease activity"/>
    <property type="evidence" value="ECO:0007669"/>
    <property type="project" value="UniProtKB-KW"/>
</dbReference>
<dbReference type="Proteomes" id="UP000201885">
    <property type="component" value="Segment"/>
</dbReference>
<dbReference type="InterPro" id="IPR002711">
    <property type="entry name" value="HNH"/>
</dbReference>
<sequence>MPRAPKVCRHAGCTTLTTTGTCPQHTTHRWGNGARRTTTAAHKAWSKAVRERDGCCMIQLPGCTGGADTADHVHPVAFGGDELSLANGQAACWHCHNRKSSREGHRAQGHKPRG</sequence>
<reference evidence="2 3" key="1">
    <citation type="submission" date="2015-07" db="EMBL/GenBank/DDBJ databases">
        <authorList>
            <person name="Veralli T.N."/>
            <person name="Brown M.A."/>
            <person name="Cisneros C.R."/>
            <person name="Greenhalgh A.J."/>
            <person name="Law J.M."/>
            <person name="Lederer M.J."/>
            <person name="Shah H.R."/>
            <person name="Situ C.Y."/>
            <person name="Totten M.C."/>
            <person name="Wenneker E.R."/>
            <person name="Williams M.K."/>
            <person name="Yuen A.H."/>
            <person name="Schildbach J.F."/>
            <person name="Serrano M.G."/>
            <person name="Buck G."/>
            <person name="Lee V."/>
            <person name="Wang Y."/>
            <person name="Carvalho R."/>
            <person name="Voegtly L."/>
            <person name="Shi R."/>
            <person name="Duckworth R."/>
            <person name="Johnson A."/>
            <person name="Loviza R."/>
            <person name="Walstead R."/>
            <person name="Shah Z."/>
            <person name="Kiflezghi M."/>
            <person name="Wade K."/>
            <person name="Delesalle V.A."/>
            <person name="Bradley K.W."/>
            <person name="Asai D.J."/>
            <person name="Bowman C.A."/>
            <person name="Russell D.A."/>
            <person name="Pope W.H."/>
            <person name="Jacobs-Sera D."/>
            <person name="Hendrix R.W."/>
            <person name="Hatfull G.F."/>
        </authorList>
    </citation>
    <scope>NUCLEOTIDE SEQUENCE [LARGE SCALE GENOMIC DNA]</scope>
</reference>
<feature type="domain" description="HNH nuclease" evidence="1">
    <location>
        <begin position="44"/>
        <end position="97"/>
    </location>
</feature>
<name>A0A0K1Y733_9CAUD</name>
<protein>
    <submittedName>
        <fullName evidence="2">HNH endonuclease</fullName>
    </submittedName>
</protein>
<organism evidence="2 3">
    <name type="scientific">Mycobacterium phage Phatniss</name>
    <dbReference type="NCBI Taxonomy" id="1698356"/>
    <lineage>
        <taxon>Viruses</taxon>
        <taxon>Duplodnaviria</taxon>
        <taxon>Heunggongvirae</taxon>
        <taxon>Uroviricota</taxon>
        <taxon>Caudoviricetes</taxon>
        <taxon>Gracegardnervirinae</taxon>
        <taxon>Cheoctovirus</taxon>
        <taxon>Cheoctovirus phatniss</taxon>
    </lineage>
</organism>
<keyword evidence="3" id="KW-1185">Reference proteome</keyword>
<dbReference type="KEGG" id="vg:26629604"/>
<proteinExistence type="predicted"/>
<evidence type="ECO:0000313" key="2">
    <source>
        <dbReference type="EMBL" id="AKY02911.1"/>
    </source>
</evidence>
<dbReference type="Pfam" id="PF01844">
    <property type="entry name" value="HNH"/>
    <property type="match status" value="1"/>
</dbReference>
<dbReference type="GO" id="GO:0008270">
    <property type="term" value="F:zinc ion binding"/>
    <property type="evidence" value="ECO:0007669"/>
    <property type="project" value="InterPro"/>
</dbReference>
<keyword evidence="2" id="KW-0255">Endonuclease</keyword>
<evidence type="ECO:0000313" key="3">
    <source>
        <dbReference type="Proteomes" id="UP000201885"/>
    </source>
</evidence>
<dbReference type="InterPro" id="IPR003615">
    <property type="entry name" value="HNH_nuc"/>
</dbReference>
<accession>A0A0K1Y733</accession>
<dbReference type="GeneID" id="26629604"/>
<dbReference type="CDD" id="cd00085">
    <property type="entry name" value="HNHc"/>
    <property type="match status" value="1"/>
</dbReference>
<dbReference type="RefSeq" id="YP_009202618.1">
    <property type="nucleotide sequence ID" value="NC_028844.1"/>
</dbReference>
<keyword evidence="2" id="KW-0378">Hydrolase</keyword>
<dbReference type="SMART" id="SM00507">
    <property type="entry name" value="HNHc"/>
    <property type="match status" value="1"/>
</dbReference>
<evidence type="ECO:0000259" key="1">
    <source>
        <dbReference type="SMART" id="SM00507"/>
    </source>
</evidence>
<dbReference type="OrthoDB" id="15816at10239"/>
<dbReference type="GO" id="GO:0003676">
    <property type="term" value="F:nucleic acid binding"/>
    <property type="evidence" value="ECO:0007669"/>
    <property type="project" value="InterPro"/>
</dbReference>